<dbReference type="KEGG" id="psyt:DSAG12_03780"/>
<dbReference type="GeneID" id="41331748"/>
<sequence length="434" mass="51306">MKEWSIKNLRKIRKNSSSKIIQIIDIINGEIYDFQSIFPDASIAKDQIKKDLDSIIQDTYDYFPGSININKDIILCLFYHKKQKDIIGTIALNLYFKNDIDYIELGLSMIAKKYRKMGFQSIEARRIREYAYFFLHQGNPFYISARMASAATQLQIQRGQLHNQNGEKVNVAHPKGFIPFYIANKNENGQYLLEFGLFYDAWSTLEKIILMDTHLPEIIKNKRFQIFNPQYRADVNPIFHEIEILRDGKVKFDKGIYVWDEIKNKLRIFGNLKSSKNIYTSDQKKFLYSNYSAPDSRNLAIAIESINNLDFLNDVNPNRMKSVNITLQISQFKDFESMVGNLAIMKVITSSGFVPTCVYDLKEKDRRIRVANFSKWQNIEMQEYFEFLHHYHWIFKIFQNDCQIQKLEWNPRVEIMTDEKIEGKILVERFKMIL</sequence>
<evidence type="ECO:0000313" key="2">
    <source>
        <dbReference type="Proteomes" id="UP000321408"/>
    </source>
</evidence>
<gene>
    <name evidence="1" type="ORF">DSAG12_03780</name>
</gene>
<dbReference type="RefSeq" id="WP_147664820.1">
    <property type="nucleotide sequence ID" value="NZ_CP042905.2"/>
</dbReference>
<reference evidence="1 2" key="2">
    <citation type="journal article" date="2024" name="Int. J. Syst. Evol. Microbiol.">
        <title>Promethearchaeum syntrophicum gen. nov., sp. nov., an anaerobic, obligately syntrophic archaeon, the first isolate of the lineage 'Asgard' archaea, and proposal of the new archaeal phylum Promethearchaeota phyl. nov. and kingdom Promethearchaeati regn. nov.</title>
        <authorList>
            <person name="Imachi H."/>
            <person name="Nobu M.K."/>
            <person name="Kato S."/>
            <person name="Takaki Y."/>
            <person name="Miyazaki M."/>
            <person name="Miyata M."/>
            <person name="Ogawara M."/>
            <person name="Saito Y."/>
            <person name="Sakai S."/>
            <person name="Tahara Y.O."/>
            <person name="Takano Y."/>
            <person name="Tasumi E."/>
            <person name="Uematsu K."/>
            <person name="Yoshimura T."/>
            <person name="Itoh T."/>
            <person name="Ohkuma M."/>
            <person name="Takai K."/>
        </authorList>
    </citation>
    <scope>NUCLEOTIDE SEQUENCE [LARGE SCALE GENOMIC DNA]</scope>
    <source>
        <strain evidence="1 2">MK-D1</strain>
    </source>
</reference>
<accession>A0A5B9DFP4</accession>
<keyword evidence="2" id="KW-1185">Reference proteome</keyword>
<dbReference type="EMBL" id="CP042905">
    <property type="protein sequence ID" value="QEE17942.1"/>
    <property type="molecule type" value="Genomic_DNA"/>
</dbReference>
<dbReference type="AlphaFoldDB" id="A0A5B9DFP4"/>
<proteinExistence type="predicted"/>
<protein>
    <submittedName>
        <fullName evidence="1">Uncharacterized protein</fullName>
    </submittedName>
</protein>
<dbReference type="Proteomes" id="UP000321408">
    <property type="component" value="Chromosome"/>
</dbReference>
<organism evidence="1 2">
    <name type="scientific">Promethearchaeum syntrophicum</name>
    <dbReference type="NCBI Taxonomy" id="2594042"/>
    <lineage>
        <taxon>Archaea</taxon>
        <taxon>Promethearchaeati</taxon>
        <taxon>Promethearchaeota</taxon>
        <taxon>Promethearchaeia</taxon>
        <taxon>Promethearchaeales</taxon>
        <taxon>Promethearchaeaceae</taxon>
        <taxon>Promethearchaeum</taxon>
    </lineage>
</organism>
<name>A0A5B9DFP4_9ARCH</name>
<evidence type="ECO:0000313" key="1">
    <source>
        <dbReference type="EMBL" id="QEE17942.1"/>
    </source>
</evidence>
<reference evidence="1 2" key="1">
    <citation type="journal article" date="2020" name="Nature">
        <title>Isolation of an archaeon at the prokaryote-eukaryote interface.</title>
        <authorList>
            <person name="Imachi H."/>
            <person name="Nobu M.K."/>
            <person name="Nakahara N."/>
            <person name="Morono Y."/>
            <person name="Ogawara M."/>
            <person name="Takaki Y."/>
            <person name="Takano Y."/>
            <person name="Uematsu K."/>
            <person name="Ikuta T."/>
            <person name="Ito M."/>
            <person name="Matsui Y."/>
            <person name="Miyazaki M."/>
            <person name="Murata K."/>
            <person name="Saito Y."/>
            <person name="Sakai S."/>
            <person name="Song C."/>
            <person name="Tasumi E."/>
            <person name="Yamanaka Y."/>
            <person name="Yamaguchi T."/>
            <person name="Kamagata Y."/>
            <person name="Tamaki H."/>
            <person name="Takai K."/>
        </authorList>
    </citation>
    <scope>NUCLEOTIDE SEQUENCE [LARGE SCALE GENOMIC DNA]</scope>
    <source>
        <strain evidence="1 2">MK-D1</strain>
    </source>
</reference>